<accession>A0A0F9SY18</accession>
<name>A0A0F9SY18_9ZZZZ</name>
<dbReference type="AlphaFoldDB" id="A0A0F9SY18"/>
<evidence type="ECO:0000313" key="1">
    <source>
        <dbReference type="EMBL" id="KKN67552.1"/>
    </source>
</evidence>
<protein>
    <submittedName>
        <fullName evidence="1">Uncharacterized protein</fullName>
    </submittedName>
</protein>
<dbReference type="EMBL" id="LAZR01000471">
    <property type="protein sequence ID" value="KKN67552.1"/>
    <property type="molecule type" value="Genomic_DNA"/>
</dbReference>
<comment type="caution">
    <text evidence="1">The sequence shown here is derived from an EMBL/GenBank/DDBJ whole genome shotgun (WGS) entry which is preliminary data.</text>
</comment>
<proteinExistence type="predicted"/>
<organism evidence="1">
    <name type="scientific">marine sediment metagenome</name>
    <dbReference type="NCBI Taxonomy" id="412755"/>
    <lineage>
        <taxon>unclassified sequences</taxon>
        <taxon>metagenomes</taxon>
        <taxon>ecological metagenomes</taxon>
    </lineage>
</organism>
<reference evidence="1" key="1">
    <citation type="journal article" date="2015" name="Nature">
        <title>Complex archaea that bridge the gap between prokaryotes and eukaryotes.</title>
        <authorList>
            <person name="Spang A."/>
            <person name="Saw J.H."/>
            <person name="Jorgensen S.L."/>
            <person name="Zaremba-Niedzwiedzka K."/>
            <person name="Martijn J."/>
            <person name="Lind A.E."/>
            <person name="van Eijk R."/>
            <person name="Schleper C."/>
            <person name="Guy L."/>
            <person name="Ettema T.J."/>
        </authorList>
    </citation>
    <scope>NUCLEOTIDE SEQUENCE</scope>
</reference>
<sequence>MSPMLKAIFGTSAGVIGVVTLALISSGGDPEVDPLPTPPPLAQNDAGYYFATLCVEVPATPPREECKHLVTRSLEKAQRLQKSGAYVGGRYTDIAGHPASNTVIWGNPRPGRPRR</sequence>
<gene>
    <name evidence="1" type="ORF">LCGC14_0460070</name>
</gene>